<dbReference type="OrthoDB" id="193963at2759"/>
<evidence type="ECO:0000313" key="2">
    <source>
        <dbReference type="Proteomes" id="UP000054560"/>
    </source>
</evidence>
<reference evidence="1 2" key="1">
    <citation type="submission" date="2011-02" db="EMBL/GenBank/DDBJ databases">
        <title>The Genome Sequence of Sphaeroforma arctica JP610.</title>
        <authorList>
            <consortium name="The Broad Institute Genome Sequencing Platform"/>
            <person name="Russ C."/>
            <person name="Cuomo C."/>
            <person name="Young S.K."/>
            <person name="Zeng Q."/>
            <person name="Gargeya S."/>
            <person name="Alvarado L."/>
            <person name="Berlin A."/>
            <person name="Chapman S.B."/>
            <person name="Chen Z."/>
            <person name="Freedman E."/>
            <person name="Gellesch M."/>
            <person name="Goldberg J."/>
            <person name="Griggs A."/>
            <person name="Gujja S."/>
            <person name="Heilman E."/>
            <person name="Heiman D."/>
            <person name="Howarth C."/>
            <person name="Mehta T."/>
            <person name="Neiman D."/>
            <person name="Pearson M."/>
            <person name="Roberts A."/>
            <person name="Saif S."/>
            <person name="Shea T."/>
            <person name="Shenoy N."/>
            <person name="Sisk P."/>
            <person name="Stolte C."/>
            <person name="Sykes S."/>
            <person name="White J."/>
            <person name="Yandava C."/>
            <person name="Burger G."/>
            <person name="Gray M.W."/>
            <person name="Holland P.W.H."/>
            <person name="King N."/>
            <person name="Lang F.B.F."/>
            <person name="Roger A.J."/>
            <person name="Ruiz-Trillo I."/>
            <person name="Haas B."/>
            <person name="Nusbaum C."/>
            <person name="Birren B."/>
        </authorList>
    </citation>
    <scope>NUCLEOTIDE SEQUENCE [LARGE SCALE GENOMIC DNA]</scope>
    <source>
        <strain evidence="1 2">JP610</strain>
    </source>
</reference>
<name>A0A0L0G121_9EUKA</name>
<organism evidence="1 2">
    <name type="scientific">Sphaeroforma arctica JP610</name>
    <dbReference type="NCBI Taxonomy" id="667725"/>
    <lineage>
        <taxon>Eukaryota</taxon>
        <taxon>Ichthyosporea</taxon>
        <taxon>Ichthyophonida</taxon>
        <taxon>Sphaeroforma</taxon>
    </lineage>
</organism>
<dbReference type="Proteomes" id="UP000054560">
    <property type="component" value="Unassembled WGS sequence"/>
</dbReference>
<keyword evidence="2" id="KW-1185">Reference proteome</keyword>
<evidence type="ECO:0000313" key="1">
    <source>
        <dbReference type="EMBL" id="KNC82529.1"/>
    </source>
</evidence>
<dbReference type="RefSeq" id="XP_014156431.1">
    <property type="nucleotide sequence ID" value="XM_014300956.1"/>
</dbReference>
<proteinExistence type="predicted"/>
<dbReference type="AlphaFoldDB" id="A0A0L0G121"/>
<dbReference type="EMBL" id="KQ241918">
    <property type="protein sequence ID" value="KNC82529.1"/>
    <property type="molecule type" value="Genomic_DNA"/>
</dbReference>
<dbReference type="GeneID" id="25905681"/>
<sequence>MTEVVLCPNQIEWLEICAHQYHLSVSDVLAKLVNFVNSESKERKRIVFTQIRCGRCTQATTGGKKATVELNFLPEHIAWLENVRDRCQHSSMSKTLRVMFDFYIPALQASDLDTLFGVDMS</sequence>
<protein>
    <submittedName>
        <fullName evidence="1">Uncharacterized protein</fullName>
    </submittedName>
</protein>
<accession>A0A0L0G121</accession>
<gene>
    <name evidence="1" type="ORF">SARC_05177</name>
</gene>